<gene>
    <name evidence="9" type="ORF">UC35_05620</name>
</gene>
<dbReference type="AlphaFoldDB" id="A0A127JZ66"/>
<dbReference type="PATRIC" id="fig|94132.3.peg.1131"/>
<sequence length="497" mass="55541">MCAAAALILIGLPRLAMAFGYEDVVALAKAEAAAAYRPPAETTPAELAQLTYDQLRDIRFRPDRALWRADRLPFELEFFHLGKYQTVPVTIHEVSAAGVRPLRFDPRDFNYGRNRLATARWGDIGMAGFRIHHPLNSPTVRDELGVFLGASYFRMLGRGQRYGLSARGLAIDPVRGAGEEFPRFKSFWVERPAPGADTLVVYAQLDSPRATGAYRFVLHPGDETVVDVKATLFLRAGVATLGIAPLTSMFHHGEVSPRSGEFRPEVHDSDGLMIATGEGEWLWRPLVNPGKPMASSFAVRELKGFGLMQRDRVFANYEDLEARYEKRPSAWIEPVGRWGPGRVELLLLHTPDETHDNVVAWWMPDTLPAPGQPLELAYRVHWQGDTQQRPPNGWTVQSRLGRGYAKLGPDEMQFVVDFAGLALDAPPEEVDVKAVVTPLANARVVERNAYPNEVRGGWRMTMRVKRIDPAQPVELRAFLQQGSHALTETWTLLIPPD</sequence>
<dbReference type="GO" id="GO:0051274">
    <property type="term" value="P:beta-glucan biosynthetic process"/>
    <property type="evidence" value="ECO:0007669"/>
    <property type="project" value="TreeGrafter"/>
</dbReference>
<comment type="subcellular location">
    <subcellularLocation>
        <location evidence="1">Periplasm</location>
    </subcellularLocation>
</comment>
<dbReference type="EMBL" id="CP010951">
    <property type="protein sequence ID" value="AMO25267.1"/>
    <property type="molecule type" value="Genomic_DNA"/>
</dbReference>
<evidence type="ECO:0000313" key="9">
    <source>
        <dbReference type="EMBL" id="AMO25267.1"/>
    </source>
</evidence>
<feature type="chain" id="PRO_5007449920" description="Glucans biosynthesis protein G" evidence="7">
    <location>
        <begin position="19"/>
        <end position="497"/>
    </location>
</feature>
<evidence type="ECO:0000313" key="10">
    <source>
        <dbReference type="Proteomes" id="UP000070433"/>
    </source>
</evidence>
<dbReference type="FunFam" id="2.70.98.10:FF:000001">
    <property type="entry name" value="Glucans biosynthesis protein G"/>
    <property type="match status" value="1"/>
</dbReference>
<dbReference type="UniPathway" id="UPA00637"/>
<proteinExistence type="inferred from homology"/>
<dbReference type="InterPro" id="IPR013783">
    <property type="entry name" value="Ig-like_fold"/>
</dbReference>
<keyword evidence="10" id="KW-1185">Reference proteome</keyword>
<evidence type="ECO:0000256" key="3">
    <source>
        <dbReference type="ARBA" id="ARBA00009284"/>
    </source>
</evidence>
<dbReference type="InterPro" id="IPR011013">
    <property type="entry name" value="Gal_mutarotase_sf_dom"/>
</dbReference>
<organism evidence="9 10">
    <name type="scientific">Ramlibacter tataouinensis</name>
    <dbReference type="NCBI Taxonomy" id="94132"/>
    <lineage>
        <taxon>Bacteria</taxon>
        <taxon>Pseudomonadati</taxon>
        <taxon>Pseudomonadota</taxon>
        <taxon>Betaproteobacteria</taxon>
        <taxon>Burkholderiales</taxon>
        <taxon>Comamonadaceae</taxon>
        <taxon>Ramlibacter</taxon>
    </lineage>
</organism>
<name>A0A127JZ66_9BURK</name>
<evidence type="ECO:0000256" key="6">
    <source>
        <dbReference type="ARBA" id="ARBA00022764"/>
    </source>
</evidence>
<dbReference type="Pfam" id="PF04349">
    <property type="entry name" value="MdoG"/>
    <property type="match status" value="1"/>
</dbReference>
<dbReference type="InterPro" id="IPR007444">
    <property type="entry name" value="Glucan_biosyn_MdoG_C"/>
</dbReference>
<dbReference type="Gene3D" id="2.60.40.10">
    <property type="entry name" value="Immunoglobulins"/>
    <property type="match status" value="1"/>
</dbReference>
<dbReference type="SUPFAM" id="SSF81296">
    <property type="entry name" value="E set domains"/>
    <property type="match status" value="1"/>
</dbReference>
<reference evidence="9 10" key="1">
    <citation type="journal article" date="2014" name="Int. J. Syst. Evol. Microbiol.">
        <title>Ramlibacter solisilvae sp. nov., isolated from forest soil, and emended description of the genus Ramlibacter.</title>
        <authorList>
            <person name="Lee H.J."/>
            <person name="Lee S.H."/>
            <person name="Lee S.S."/>
            <person name="Lee J.S."/>
            <person name="Kim Y."/>
            <person name="Kim S.C."/>
            <person name="Jeon C.O."/>
        </authorList>
    </citation>
    <scope>NUCLEOTIDE SEQUENCE [LARGE SCALE GENOMIC DNA]</scope>
    <source>
        <strain evidence="9 10">5-10</strain>
    </source>
</reference>
<dbReference type="GO" id="GO:0030288">
    <property type="term" value="C:outer membrane-bounded periplasmic space"/>
    <property type="evidence" value="ECO:0007669"/>
    <property type="project" value="TreeGrafter"/>
</dbReference>
<evidence type="ECO:0000256" key="1">
    <source>
        <dbReference type="ARBA" id="ARBA00004418"/>
    </source>
</evidence>
<evidence type="ECO:0000256" key="2">
    <source>
        <dbReference type="ARBA" id="ARBA00005001"/>
    </source>
</evidence>
<keyword evidence="6" id="KW-0574">Periplasm</keyword>
<dbReference type="InterPro" id="IPR014756">
    <property type="entry name" value="Ig_E-set"/>
</dbReference>
<feature type="signal peptide" evidence="7">
    <location>
        <begin position="1"/>
        <end position="18"/>
    </location>
</feature>
<evidence type="ECO:0000256" key="5">
    <source>
        <dbReference type="ARBA" id="ARBA00022729"/>
    </source>
</evidence>
<dbReference type="PANTHER" id="PTHR30504:SF4">
    <property type="entry name" value="GLUCANS BIOSYNTHESIS PROTEIN G"/>
    <property type="match status" value="1"/>
</dbReference>
<dbReference type="InterPro" id="IPR014718">
    <property type="entry name" value="GH-type_carb-bd"/>
</dbReference>
<dbReference type="Proteomes" id="UP000070433">
    <property type="component" value="Chromosome"/>
</dbReference>
<dbReference type="PIRSF" id="PIRSF006281">
    <property type="entry name" value="MdoG"/>
    <property type="match status" value="1"/>
</dbReference>
<comment type="similarity">
    <text evidence="3">Belongs to the OpgD/OpgG family.</text>
</comment>
<dbReference type="PANTHER" id="PTHR30504">
    <property type="entry name" value="GLUCANS BIOSYNTHESIS PROTEIN"/>
    <property type="match status" value="1"/>
</dbReference>
<dbReference type="GO" id="GO:0003824">
    <property type="term" value="F:catalytic activity"/>
    <property type="evidence" value="ECO:0007669"/>
    <property type="project" value="InterPro"/>
</dbReference>
<protein>
    <recommendedName>
        <fullName evidence="4">Glucans biosynthesis protein G</fullName>
    </recommendedName>
</protein>
<dbReference type="SUPFAM" id="SSF74650">
    <property type="entry name" value="Galactose mutarotase-like"/>
    <property type="match status" value="1"/>
</dbReference>
<dbReference type="GO" id="GO:0030246">
    <property type="term" value="F:carbohydrate binding"/>
    <property type="evidence" value="ECO:0007669"/>
    <property type="project" value="InterPro"/>
</dbReference>
<evidence type="ECO:0000259" key="8">
    <source>
        <dbReference type="Pfam" id="PF04349"/>
    </source>
</evidence>
<dbReference type="InterPro" id="IPR014438">
    <property type="entry name" value="Glucan_biosyn_MdoG/MdoD"/>
</dbReference>
<feature type="domain" description="Glucan biosynthesis periplasmic MdoG C-terminal" evidence="8">
    <location>
        <begin position="19"/>
        <end position="491"/>
    </location>
</feature>
<dbReference type="Gene3D" id="2.70.98.10">
    <property type="match status" value="1"/>
</dbReference>
<accession>A0A127JZ66</accession>
<evidence type="ECO:0000256" key="4">
    <source>
        <dbReference type="ARBA" id="ARBA00015376"/>
    </source>
</evidence>
<comment type="pathway">
    <text evidence="2">Glycan metabolism; osmoregulated periplasmic glucan (OPG) biosynthesis.</text>
</comment>
<keyword evidence="5 7" id="KW-0732">Signal</keyword>
<evidence type="ECO:0000256" key="7">
    <source>
        <dbReference type="SAM" id="SignalP"/>
    </source>
</evidence>